<keyword evidence="1" id="KW-0812">Transmembrane</keyword>
<evidence type="ECO:0000313" key="4">
    <source>
        <dbReference type="Proteomes" id="UP000198575"/>
    </source>
</evidence>
<keyword evidence="4" id="KW-1185">Reference proteome</keyword>
<sequence length="275" mass="29940">MKNPILSALALISLTLSPLALAQAEDEGSSPIASLPWHVGPAQERVGAEATLKTGEDLAFLDEANSRRFLELTGNIPQDDLYIVASQKEDWWATFAFDPMGFVKDDEKIDADELLASLKSSDEDSNRERKRLGIPALYTDGWAVPPHYDAGSKRLEWGLRLRTEGQPVVNYTVRILGRKGVMNATLVADPETLQADVKSFKASLAGFEFNSGQRYAEFREGDRVAEYGLAALVVGGATAVAAKTGLLAKFWKLIVVGFVALGGVIKRLFGRTGKR</sequence>
<keyword evidence="2" id="KW-0732">Signal</keyword>
<keyword evidence="1" id="KW-1133">Transmembrane helix</keyword>
<evidence type="ECO:0000256" key="1">
    <source>
        <dbReference type="SAM" id="Phobius"/>
    </source>
</evidence>
<dbReference type="Proteomes" id="UP000198575">
    <property type="component" value="Unassembled WGS sequence"/>
</dbReference>
<gene>
    <name evidence="3" type="ORF">SAMN05216289_11625</name>
</gene>
<accession>A0A1I4YBW3</accession>
<proteinExistence type="predicted"/>
<keyword evidence="1" id="KW-0472">Membrane</keyword>
<protein>
    <submittedName>
        <fullName evidence="3">Uncharacterized membrane-anchored protein</fullName>
    </submittedName>
</protein>
<feature type="transmembrane region" description="Helical" evidence="1">
    <location>
        <begin position="250"/>
        <end position="269"/>
    </location>
</feature>
<feature type="signal peptide" evidence="2">
    <location>
        <begin position="1"/>
        <end position="22"/>
    </location>
</feature>
<dbReference type="AlphaFoldDB" id="A0A1I4YBW3"/>
<dbReference type="Pfam" id="PF09935">
    <property type="entry name" value="DUF2167"/>
    <property type="match status" value="1"/>
</dbReference>
<reference evidence="3 4" key="1">
    <citation type="submission" date="2016-10" db="EMBL/GenBank/DDBJ databases">
        <authorList>
            <person name="de Groot N.N."/>
        </authorList>
    </citation>
    <scope>NUCLEOTIDE SEQUENCE [LARGE SCALE GENOMIC DNA]</scope>
    <source>
        <strain evidence="3 4">CGMCC 1.7659</strain>
    </source>
</reference>
<evidence type="ECO:0000256" key="2">
    <source>
        <dbReference type="SAM" id="SignalP"/>
    </source>
</evidence>
<feature type="chain" id="PRO_5011561383" evidence="2">
    <location>
        <begin position="23"/>
        <end position="275"/>
    </location>
</feature>
<dbReference type="RefSeq" id="WP_092408133.1">
    <property type="nucleotide sequence ID" value="NZ_FOVF01000016.1"/>
</dbReference>
<name>A0A1I4YBW3_9GAMM</name>
<dbReference type="EMBL" id="FOVF01000016">
    <property type="protein sequence ID" value="SFN35079.1"/>
    <property type="molecule type" value="Genomic_DNA"/>
</dbReference>
<dbReference type="OrthoDB" id="196355at2"/>
<organism evidence="3 4">
    <name type="scientific">Dokdonella immobilis</name>
    <dbReference type="NCBI Taxonomy" id="578942"/>
    <lineage>
        <taxon>Bacteria</taxon>
        <taxon>Pseudomonadati</taxon>
        <taxon>Pseudomonadota</taxon>
        <taxon>Gammaproteobacteria</taxon>
        <taxon>Lysobacterales</taxon>
        <taxon>Rhodanobacteraceae</taxon>
        <taxon>Dokdonella</taxon>
    </lineage>
</organism>
<dbReference type="InterPro" id="IPR018682">
    <property type="entry name" value="DUF2167_membr"/>
</dbReference>
<evidence type="ECO:0000313" key="3">
    <source>
        <dbReference type="EMBL" id="SFN35079.1"/>
    </source>
</evidence>
<dbReference type="STRING" id="578942.SAMN05216289_11625"/>